<dbReference type="InterPro" id="IPR013087">
    <property type="entry name" value="Znf_C2H2_type"/>
</dbReference>
<dbReference type="FunFam" id="3.30.160.60:FF:000446">
    <property type="entry name" value="Zinc finger protein"/>
    <property type="match status" value="1"/>
</dbReference>
<accession>A0A5E4MEB0</accession>
<evidence type="ECO:0000256" key="2">
    <source>
        <dbReference type="ARBA" id="ARBA00022771"/>
    </source>
</evidence>
<dbReference type="PROSITE" id="PS00028">
    <property type="entry name" value="ZINC_FINGER_C2H2_1"/>
    <property type="match status" value="1"/>
</dbReference>
<dbReference type="AlphaFoldDB" id="A0A5E4MEB0"/>
<dbReference type="Gene3D" id="3.30.160.60">
    <property type="entry name" value="Classic Zinc Finger"/>
    <property type="match status" value="1"/>
</dbReference>
<keyword evidence="3" id="KW-0862">Zinc</keyword>
<keyword evidence="2 4" id="KW-0863">Zinc-finger</keyword>
<protein>
    <submittedName>
        <fullName evidence="6">Zinc finger C2H2-type</fullName>
    </submittedName>
</protein>
<evidence type="ECO:0000259" key="5">
    <source>
        <dbReference type="PROSITE" id="PS50157"/>
    </source>
</evidence>
<organism evidence="6 7">
    <name type="scientific">Cinara cedri</name>
    <dbReference type="NCBI Taxonomy" id="506608"/>
    <lineage>
        <taxon>Eukaryota</taxon>
        <taxon>Metazoa</taxon>
        <taxon>Ecdysozoa</taxon>
        <taxon>Arthropoda</taxon>
        <taxon>Hexapoda</taxon>
        <taxon>Insecta</taxon>
        <taxon>Pterygota</taxon>
        <taxon>Neoptera</taxon>
        <taxon>Paraneoptera</taxon>
        <taxon>Hemiptera</taxon>
        <taxon>Sternorrhyncha</taxon>
        <taxon>Aphidomorpha</taxon>
        <taxon>Aphidoidea</taxon>
        <taxon>Aphididae</taxon>
        <taxon>Lachninae</taxon>
        <taxon>Cinara</taxon>
    </lineage>
</organism>
<evidence type="ECO:0000313" key="6">
    <source>
        <dbReference type="EMBL" id="VVC28706.1"/>
    </source>
</evidence>
<dbReference type="OrthoDB" id="6607216at2759"/>
<dbReference type="GO" id="GO:0008270">
    <property type="term" value="F:zinc ion binding"/>
    <property type="evidence" value="ECO:0007669"/>
    <property type="project" value="UniProtKB-KW"/>
</dbReference>
<dbReference type="Proteomes" id="UP000325440">
    <property type="component" value="Unassembled WGS sequence"/>
</dbReference>
<name>A0A5E4MEB0_9HEMI</name>
<proteinExistence type="predicted"/>
<evidence type="ECO:0000313" key="7">
    <source>
        <dbReference type="Proteomes" id="UP000325440"/>
    </source>
</evidence>
<gene>
    <name evidence="6" type="ORF">CINCED_3A012847</name>
</gene>
<sequence>MNQLVNEASKYDPAVCPNRCGRSYRGKTGNELLDWCATPDPAICPNGCGHFYKGINRKKLLRRHMVYECGSPSQFECPICAKHCYTIAENRRIYCPNRCGRGYIGHHRKTNLNRHLRFECGVEPKFKCHSVDVYDCILFALSEVYSKYWLANLDFLAKEDPAKCPKNCGRSYKGTHRKKVLRRHLVYECGVERKFMCTICYRRFSQKYYLSTHMGTVHRVPMAAPILGLSRPGTGQLYEALPP</sequence>
<keyword evidence="1" id="KW-0479">Metal-binding</keyword>
<evidence type="ECO:0000256" key="1">
    <source>
        <dbReference type="ARBA" id="ARBA00022723"/>
    </source>
</evidence>
<feature type="domain" description="C2H2-type" evidence="5">
    <location>
        <begin position="195"/>
        <end position="218"/>
    </location>
</feature>
<evidence type="ECO:0000256" key="4">
    <source>
        <dbReference type="PROSITE-ProRule" id="PRU00042"/>
    </source>
</evidence>
<reference evidence="6 7" key="1">
    <citation type="submission" date="2019-08" db="EMBL/GenBank/DDBJ databases">
        <authorList>
            <person name="Alioto T."/>
            <person name="Alioto T."/>
            <person name="Gomez Garrido J."/>
        </authorList>
    </citation>
    <scope>NUCLEOTIDE SEQUENCE [LARGE SCALE GENOMIC DNA]</scope>
</reference>
<keyword evidence="7" id="KW-1185">Reference proteome</keyword>
<dbReference type="PROSITE" id="PS50157">
    <property type="entry name" value="ZINC_FINGER_C2H2_2"/>
    <property type="match status" value="1"/>
</dbReference>
<dbReference type="EMBL" id="CABPRJ010000483">
    <property type="protein sequence ID" value="VVC28706.1"/>
    <property type="molecule type" value="Genomic_DNA"/>
</dbReference>
<evidence type="ECO:0000256" key="3">
    <source>
        <dbReference type="ARBA" id="ARBA00022833"/>
    </source>
</evidence>
<dbReference type="GO" id="GO:0005634">
    <property type="term" value="C:nucleus"/>
    <property type="evidence" value="ECO:0007669"/>
    <property type="project" value="UniProtKB-ARBA"/>
</dbReference>